<dbReference type="EMBL" id="ADXJ01000813">
    <property type="protein sequence ID" value="EFR99480.1"/>
    <property type="molecule type" value="Genomic_DNA"/>
</dbReference>
<organism evidence="3">
    <name type="scientific">Listeria seeligeri FSL N1-067</name>
    <dbReference type="NCBI Taxonomy" id="702453"/>
    <lineage>
        <taxon>Bacteria</taxon>
        <taxon>Bacillati</taxon>
        <taxon>Bacillota</taxon>
        <taxon>Bacilli</taxon>
        <taxon>Bacillales</taxon>
        <taxon>Listeriaceae</taxon>
        <taxon>Listeria</taxon>
    </lineage>
</organism>
<dbReference type="AlphaFoldDB" id="E3ZSC5"/>
<reference evidence="3" key="1">
    <citation type="journal article" date="2010" name="Microbiol. Resour. Announc.">
        <title>Comparative genomics of the bacterial genus Listeria: Genome evolution is characterized by limited gene acquisition and limited gene loss.</title>
        <authorList>
            <person name="den Bakker H.C."/>
            <person name="Cummings C.A."/>
            <person name="Ferreira V."/>
            <person name="Vatta P."/>
            <person name="Orsi R.H."/>
            <person name="Degoricija L."/>
            <person name="Barker M."/>
            <person name="Petrauskene O."/>
            <person name="Furtado M.R."/>
            <person name="Wiedmann M."/>
        </authorList>
    </citation>
    <scope>NUCLEOTIDE SEQUENCE [LARGE SCALE GENOMIC DNA]</scope>
    <source>
        <strain evidence="3">FSL N1-067</strain>
    </source>
</reference>
<evidence type="ECO:0000256" key="1">
    <source>
        <dbReference type="SAM" id="MobiDB-lite"/>
    </source>
</evidence>
<gene>
    <name evidence="3" type="ORF">NT03LS_2410</name>
</gene>
<comment type="caution">
    <text evidence="3">The sequence shown here is derived from an EMBL/GenBank/DDBJ whole genome shotgun (WGS) entry which is preliminary data.</text>
</comment>
<protein>
    <submittedName>
        <fullName evidence="3">Rhs-family protein</fullName>
    </submittedName>
</protein>
<evidence type="ECO:0000259" key="2">
    <source>
        <dbReference type="Pfam" id="PF14436"/>
    </source>
</evidence>
<dbReference type="GO" id="GO:0004519">
    <property type="term" value="F:endonuclease activity"/>
    <property type="evidence" value="ECO:0007669"/>
    <property type="project" value="InterPro"/>
</dbReference>
<evidence type="ECO:0000313" key="3">
    <source>
        <dbReference type="EMBL" id="EFR99480.1"/>
    </source>
</evidence>
<accession>E3ZSC5</accession>
<feature type="region of interest" description="Disordered" evidence="1">
    <location>
        <begin position="203"/>
        <end position="223"/>
    </location>
</feature>
<feature type="compositionally biased region" description="Polar residues" evidence="1">
    <location>
        <begin position="213"/>
        <end position="222"/>
    </location>
</feature>
<dbReference type="InterPro" id="IPR029501">
    <property type="entry name" value="EndoU_bac"/>
</dbReference>
<dbReference type="Proteomes" id="UP000004302">
    <property type="component" value="Chromosome"/>
</dbReference>
<sequence length="282" mass="31080">MSKLDIQSLERMHQALKKAKDNEVTINFDDYQKTYQGHTWILMKDGKVDAEATDAYNEAILNGKLPKETNAATQTGELLKGIVDSVKKGKDPITGQNISKAQGFGILSTIFFSYTTKKYRGKKLKIHNPEPKKKKNKKSKTKVEITEEALKHADVGDFTVNPSTGKVSKMKGGGHGQANIDFLKGNGFEVNVEKTYSNGVRTGNVPYHKTPSKRTGTGQSWFPENWTKKDIENAGQHIANQSNFADAKNGEVVFGEYNGVRVGVIKTDGNIGTIFPDGTKQP</sequence>
<proteinExistence type="predicted"/>
<dbReference type="PATRIC" id="fig|702453.3.peg.2012"/>
<dbReference type="Pfam" id="PF14436">
    <property type="entry name" value="EndoU_bacteria"/>
    <property type="match status" value="1"/>
</dbReference>
<feature type="domain" description="Bacterial EndoU nuclease" evidence="2">
    <location>
        <begin position="169"/>
        <end position="277"/>
    </location>
</feature>
<dbReference type="HOGENOM" id="CLU_986248_0_0_9"/>
<name>E3ZSC5_LISSE</name>